<comment type="subcellular location">
    <subcellularLocation>
        <location evidence="1">Cell membrane</location>
        <topology evidence="1">Multi-pass membrane protein</topology>
    </subcellularLocation>
</comment>
<evidence type="ECO:0000256" key="3">
    <source>
        <dbReference type="ARBA" id="ARBA00022692"/>
    </source>
</evidence>
<dbReference type="InterPro" id="IPR036259">
    <property type="entry name" value="MFS_trans_sf"/>
</dbReference>
<dbReference type="GO" id="GO:0005886">
    <property type="term" value="C:plasma membrane"/>
    <property type="evidence" value="ECO:0007669"/>
    <property type="project" value="UniProtKB-SubCell"/>
</dbReference>
<dbReference type="InterPro" id="IPR050189">
    <property type="entry name" value="MFS_Efflux_Transporters"/>
</dbReference>
<feature type="transmembrane region" description="Helical" evidence="6">
    <location>
        <begin position="213"/>
        <end position="236"/>
    </location>
</feature>
<feature type="transmembrane region" description="Helical" evidence="6">
    <location>
        <begin position="159"/>
        <end position="181"/>
    </location>
</feature>
<keyword evidence="4 6" id="KW-1133">Transmembrane helix</keyword>
<accession>A0A1I6B7Z8</accession>
<dbReference type="STRING" id="1227077.SAMN04515668_4271"/>
<evidence type="ECO:0000256" key="5">
    <source>
        <dbReference type="ARBA" id="ARBA00023136"/>
    </source>
</evidence>
<reference evidence="9" key="1">
    <citation type="submission" date="2016-10" db="EMBL/GenBank/DDBJ databases">
        <authorList>
            <person name="Varghese N."/>
            <person name="Submissions S."/>
        </authorList>
    </citation>
    <scope>NUCLEOTIDE SEQUENCE [LARGE SCALE GENOMIC DNA]</scope>
    <source>
        <strain evidence="9">OR362-8,ATCC BAA-1266,JCM 13504</strain>
    </source>
</reference>
<dbReference type="Gene3D" id="1.20.1250.20">
    <property type="entry name" value="MFS general substrate transporter like domains"/>
    <property type="match status" value="1"/>
</dbReference>
<dbReference type="PANTHER" id="PTHR43124:SF3">
    <property type="entry name" value="CHLORAMPHENICOL EFFLUX PUMP RV0191"/>
    <property type="match status" value="1"/>
</dbReference>
<protein>
    <submittedName>
        <fullName evidence="8">Predicted arabinose efflux permease, MFS family</fullName>
    </submittedName>
</protein>
<feature type="domain" description="Major facilitator superfamily (MFS) profile" evidence="7">
    <location>
        <begin position="7"/>
        <end position="392"/>
    </location>
</feature>
<dbReference type="EMBL" id="FOXS01000007">
    <property type="protein sequence ID" value="SFQ77035.1"/>
    <property type="molecule type" value="Genomic_DNA"/>
</dbReference>
<keyword evidence="3 6" id="KW-0812">Transmembrane</keyword>
<feature type="transmembrane region" description="Helical" evidence="6">
    <location>
        <begin position="248"/>
        <end position="265"/>
    </location>
</feature>
<keyword evidence="2" id="KW-1003">Cell membrane</keyword>
<dbReference type="RefSeq" id="WP_092678060.1">
    <property type="nucleotide sequence ID" value="NZ_FOXS01000007.1"/>
</dbReference>
<feature type="transmembrane region" description="Helical" evidence="6">
    <location>
        <begin position="131"/>
        <end position="153"/>
    </location>
</feature>
<organism evidence="8 9">
    <name type="scientific">Hymenobacter arizonensis</name>
    <name type="common">Siccationidurans arizonensis</name>
    <dbReference type="NCBI Taxonomy" id="1227077"/>
    <lineage>
        <taxon>Bacteria</taxon>
        <taxon>Pseudomonadati</taxon>
        <taxon>Bacteroidota</taxon>
        <taxon>Cytophagia</taxon>
        <taxon>Cytophagales</taxon>
        <taxon>Hymenobacteraceae</taxon>
        <taxon>Hymenobacter</taxon>
    </lineage>
</organism>
<keyword evidence="5 6" id="KW-0472">Membrane</keyword>
<feature type="transmembrane region" description="Helical" evidence="6">
    <location>
        <begin position="303"/>
        <end position="325"/>
    </location>
</feature>
<dbReference type="Pfam" id="PF07690">
    <property type="entry name" value="MFS_1"/>
    <property type="match status" value="1"/>
</dbReference>
<evidence type="ECO:0000313" key="9">
    <source>
        <dbReference type="Proteomes" id="UP000199029"/>
    </source>
</evidence>
<dbReference type="InterPro" id="IPR011701">
    <property type="entry name" value="MFS"/>
</dbReference>
<proteinExistence type="predicted"/>
<dbReference type="InterPro" id="IPR020846">
    <property type="entry name" value="MFS_dom"/>
</dbReference>
<dbReference type="Proteomes" id="UP000199029">
    <property type="component" value="Unassembled WGS sequence"/>
</dbReference>
<dbReference type="GO" id="GO:0022857">
    <property type="term" value="F:transmembrane transporter activity"/>
    <property type="evidence" value="ECO:0007669"/>
    <property type="project" value="InterPro"/>
</dbReference>
<evidence type="ECO:0000256" key="4">
    <source>
        <dbReference type="ARBA" id="ARBA00022989"/>
    </source>
</evidence>
<sequence length="410" mass="43095">MKQEKLLLYLLAAVQFTNILDFVIMMPLGPQLMPQLGISPRQFGMVISAYTFSAGTTGLAAAFFLDRFNRKTALLALYLGFGLGTVACALAPGYGWLVAARVLTGAFGGVLGSLVLATVGDAVPESRRGQALGIVMGAFSVASVVGVPLGLYLASHFSWHLPFLVLGGLSLIIWAVIYFVMPDMRGHIGPRAVPFGERAAAVFGLFRNASVRFALLLTALMMLGHFSVISFMSPYLVSNVGFTNAQLSYVYLVGGAVTLVTSPLAGRLSDRYGKVPVFTLFTLATLPVMLILTRLTPAPLPQVLFLAALLFAVSGRFVPATALATSVVPPQQRGSFMSLNSSVQQLAAGTAAYLAGLIVVKTAGGSLLHFEWVGYMAVAGNLLSLLVVRRIGAAVPEALVPAAAVPVAAE</sequence>
<keyword evidence="9" id="KW-1185">Reference proteome</keyword>
<feature type="transmembrane region" description="Helical" evidence="6">
    <location>
        <begin position="98"/>
        <end position="119"/>
    </location>
</feature>
<evidence type="ECO:0000256" key="6">
    <source>
        <dbReference type="SAM" id="Phobius"/>
    </source>
</evidence>
<evidence type="ECO:0000259" key="7">
    <source>
        <dbReference type="PROSITE" id="PS50850"/>
    </source>
</evidence>
<dbReference type="SUPFAM" id="SSF103473">
    <property type="entry name" value="MFS general substrate transporter"/>
    <property type="match status" value="1"/>
</dbReference>
<feature type="transmembrane region" description="Helical" evidence="6">
    <location>
        <begin position="7"/>
        <end position="28"/>
    </location>
</feature>
<gene>
    <name evidence="8" type="ORF">SAMN04515668_4271</name>
</gene>
<evidence type="ECO:0000256" key="2">
    <source>
        <dbReference type="ARBA" id="ARBA00022475"/>
    </source>
</evidence>
<feature type="transmembrane region" description="Helical" evidence="6">
    <location>
        <begin position="43"/>
        <end position="65"/>
    </location>
</feature>
<feature type="transmembrane region" description="Helical" evidence="6">
    <location>
        <begin position="346"/>
        <end position="364"/>
    </location>
</feature>
<feature type="transmembrane region" description="Helical" evidence="6">
    <location>
        <begin position="277"/>
        <end position="297"/>
    </location>
</feature>
<evidence type="ECO:0000256" key="1">
    <source>
        <dbReference type="ARBA" id="ARBA00004651"/>
    </source>
</evidence>
<dbReference type="OrthoDB" id="9812221at2"/>
<dbReference type="PROSITE" id="PS50850">
    <property type="entry name" value="MFS"/>
    <property type="match status" value="1"/>
</dbReference>
<evidence type="ECO:0000313" key="8">
    <source>
        <dbReference type="EMBL" id="SFQ77035.1"/>
    </source>
</evidence>
<dbReference type="PANTHER" id="PTHR43124">
    <property type="entry name" value="PURINE EFFLUX PUMP PBUE"/>
    <property type="match status" value="1"/>
</dbReference>
<dbReference type="AlphaFoldDB" id="A0A1I6B7Z8"/>
<name>A0A1I6B7Z8_HYMAR</name>
<dbReference type="CDD" id="cd17324">
    <property type="entry name" value="MFS_NepI_like"/>
    <property type="match status" value="1"/>
</dbReference>
<feature type="transmembrane region" description="Helical" evidence="6">
    <location>
        <begin position="72"/>
        <end position="92"/>
    </location>
</feature>